<dbReference type="STRING" id="1515612.SKP52_20265"/>
<keyword evidence="3" id="KW-1185">Reference proteome</keyword>
<gene>
    <name evidence="2" type="ORF">SKP52_20265</name>
</gene>
<evidence type="ECO:0000313" key="2">
    <source>
        <dbReference type="EMBL" id="AJA10919.1"/>
    </source>
</evidence>
<organism evidence="2 3">
    <name type="scientific">Sphingopyxis fribergensis</name>
    <dbReference type="NCBI Taxonomy" id="1515612"/>
    <lineage>
        <taxon>Bacteria</taxon>
        <taxon>Pseudomonadati</taxon>
        <taxon>Pseudomonadota</taxon>
        <taxon>Alphaproteobacteria</taxon>
        <taxon>Sphingomonadales</taxon>
        <taxon>Sphingomonadaceae</taxon>
        <taxon>Sphingopyxis</taxon>
    </lineage>
</organism>
<dbReference type="EMBL" id="CP009122">
    <property type="protein sequence ID" value="AJA10919.1"/>
    <property type="molecule type" value="Genomic_DNA"/>
</dbReference>
<protein>
    <submittedName>
        <fullName evidence="2">Putative membrane protein</fullName>
    </submittedName>
</protein>
<evidence type="ECO:0000313" key="3">
    <source>
        <dbReference type="Proteomes" id="UP000030907"/>
    </source>
</evidence>
<proteinExistence type="predicted"/>
<evidence type="ECO:0000256" key="1">
    <source>
        <dbReference type="SAM" id="MobiDB-lite"/>
    </source>
</evidence>
<dbReference type="AlphaFoldDB" id="A0A0A7PLP8"/>
<feature type="region of interest" description="Disordered" evidence="1">
    <location>
        <begin position="36"/>
        <end position="59"/>
    </location>
</feature>
<accession>A0A0A7PLP8</accession>
<dbReference type="OrthoDB" id="7605527at2"/>
<name>A0A0A7PLP8_9SPHN</name>
<sequence>MTRTILAEELGRTVPWVLAFLLAAFLLGEGPSGAAIPTSHDIQEHAAATPAATMLEPKQ</sequence>
<reference evidence="2 3" key="1">
    <citation type="journal article" date="2015" name="Int. J. Syst. Evol. Microbiol.">
        <title>Description of Sphingopyxis fribergensis sp. nov. - a soil bacterium with the ability to degrade styrene and phenylacetic acid.</title>
        <authorList>
            <person name="Oelschlagel M."/>
            <person name="Ruckert C."/>
            <person name="Kalinowski J."/>
            <person name="Schmidt G."/>
            <person name="Schlomann M."/>
            <person name="Tischler D."/>
        </authorList>
    </citation>
    <scope>NUCLEOTIDE SEQUENCE [LARGE SCALE GENOMIC DNA]</scope>
    <source>
        <strain evidence="2 3">Kp5.2</strain>
    </source>
</reference>
<dbReference type="KEGG" id="sphk:SKP52_20265"/>
<dbReference type="RefSeq" id="WP_039577972.1">
    <property type="nucleotide sequence ID" value="NZ_CP009122.1"/>
</dbReference>
<dbReference type="Proteomes" id="UP000030907">
    <property type="component" value="Chromosome"/>
</dbReference>
<dbReference type="HOGENOM" id="CLU_2958385_0_0_5"/>